<dbReference type="InterPro" id="IPR050194">
    <property type="entry name" value="Glycosyltransferase_grp1"/>
</dbReference>
<dbReference type="EMBL" id="NMVO01000012">
    <property type="protein sequence ID" value="OYO14751.1"/>
    <property type="molecule type" value="Genomic_DNA"/>
</dbReference>
<evidence type="ECO:0000313" key="1">
    <source>
        <dbReference type="EMBL" id="OYO14751.1"/>
    </source>
</evidence>
<dbReference type="PANTHER" id="PTHR45947">
    <property type="entry name" value="SULFOQUINOVOSYL TRANSFERASE SQD2"/>
    <property type="match status" value="1"/>
</dbReference>
<organism evidence="1 2">
    <name type="scientific">Enemella evansiae</name>
    <dbReference type="NCBI Taxonomy" id="2016499"/>
    <lineage>
        <taxon>Bacteria</taxon>
        <taxon>Bacillati</taxon>
        <taxon>Actinomycetota</taxon>
        <taxon>Actinomycetes</taxon>
        <taxon>Propionibacteriales</taxon>
        <taxon>Propionibacteriaceae</taxon>
        <taxon>Enemella</taxon>
    </lineage>
</organism>
<gene>
    <name evidence="1" type="ORF">CGZ94_09340</name>
</gene>
<dbReference type="GO" id="GO:0016758">
    <property type="term" value="F:hexosyltransferase activity"/>
    <property type="evidence" value="ECO:0007669"/>
    <property type="project" value="TreeGrafter"/>
</dbReference>
<keyword evidence="1" id="KW-0328">Glycosyltransferase</keyword>
<dbReference type="Gene3D" id="3.40.50.2000">
    <property type="entry name" value="Glycogen Phosphorylase B"/>
    <property type="match status" value="2"/>
</dbReference>
<comment type="caution">
    <text evidence="1">The sequence shown here is derived from an EMBL/GenBank/DDBJ whole genome shotgun (WGS) entry which is preliminary data.</text>
</comment>
<dbReference type="SUPFAM" id="SSF53756">
    <property type="entry name" value="UDP-Glycosyltransferase/glycogen phosphorylase"/>
    <property type="match status" value="1"/>
</dbReference>
<dbReference type="OrthoDB" id="9808602at2"/>
<dbReference type="Pfam" id="PF13692">
    <property type="entry name" value="Glyco_trans_1_4"/>
    <property type="match status" value="1"/>
</dbReference>
<dbReference type="AlphaFoldDB" id="A0A255GGN1"/>
<evidence type="ECO:0000313" key="2">
    <source>
        <dbReference type="Proteomes" id="UP000215896"/>
    </source>
</evidence>
<dbReference type="RefSeq" id="WP_094405423.1">
    <property type="nucleotide sequence ID" value="NZ_NMVO01000012.1"/>
</dbReference>
<dbReference type="PANTHER" id="PTHR45947:SF3">
    <property type="entry name" value="SULFOQUINOVOSYL TRANSFERASE SQD2"/>
    <property type="match status" value="1"/>
</dbReference>
<keyword evidence="2" id="KW-1185">Reference proteome</keyword>
<accession>A0A255GGN1</accession>
<name>A0A255GGN1_9ACTN</name>
<protein>
    <submittedName>
        <fullName evidence="1">Alpha-(1-2)-phosphatidylinositol mannosyltransferase</fullName>
    </submittedName>
</protein>
<dbReference type="Proteomes" id="UP000215896">
    <property type="component" value="Unassembled WGS sequence"/>
</dbReference>
<proteinExistence type="predicted"/>
<dbReference type="CDD" id="cd03801">
    <property type="entry name" value="GT4_PimA-like"/>
    <property type="match status" value="1"/>
</dbReference>
<reference evidence="1 2" key="1">
    <citation type="submission" date="2017-07" db="EMBL/GenBank/DDBJ databases">
        <title>Draft whole genome sequences of clinical Proprionibacteriaceae strains.</title>
        <authorList>
            <person name="Bernier A.-M."/>
            <person name="Bernard K."/>
            <person name="Domingo M.-C."/>
        </authorList>
    </citation>
    <scope>NUCLEOTIDE SEQUENCE [LARGE SCALE GENOMIC DNA]</scope>
    <source>
        <strain evidence="1 2">NML 030167</strain>
    </source>
</reference>
<keyword evidence="1" id="KW-0808">Transferase</keyword>
<sequence length="365" mass="38522">MSRTTLVISNDFPPRIGGIENFVATVCDLLDGDVVVLTSDHPDAAAHDRELSFPVHRLPGPLLPTGALAERGLDLLHRYRASRIVYGAAAPLGLLGDRLRPTATRQFALSHGHEVWWASLPGSRRLLRRIGDRVDAISTISGYAAARIAPALSAPARARLVRLPPPIDPAFTATAGERAPGSPVVLAAARMIRQKGLDTLIEAWRLLRRDHPDLPGRLRLLGDGPQRPALLRRAAGLADVEFGGGVPHPAMPAELARAALFAAPVRTRLGGLNPEGLGLAMLEAAAVGLPVLVGDSGGAPETVTRSSGLVLPDDPYAWSAALAALLADPARRAAMGAAGRDHVRDHFGTAAARRTLRTALDLPLE</sequence>